<evidence type="ECO:0000313" key="1">
    <source>
        <dbReference type="EMBL" id="OJT02670.1"/>
    </source>
</evidence>
<dbReference type="OMA" id="NSDRICC"/>
<sequence>MIQNESIKGTVLDGIPALGAALRCFWYQYGPVCLTMWKSDVSQVYRQMPMSPYWQIRQIVTIDDLRHVDCCNLFGGSGSLKVWAAFNALVTWIAENRLDIADLLNYVDDNYSFDVDTDTEFYEPYTTFLPSGQARLLRLWDELRIPHDRAKQATNYILPIIGFNVNPNTMTMTLPDDAQEKLLAAIDHFCHLSPSNRRHSLHDFQSLAGYVKWSFNVFPLLKPGLASLYAKLAGKTSKHAGIYVNSAIIRELQWIAAHVCNSTGVHLLDACAWSPADLSEHSLSDKFALVDASGRGLGLYFPWCRMGLYCELPTDAPLGTIYFYEALAICSAVHRIPLWSRAG</sequence>
<name>A0A1M2V4X8_TRAPU</name>
<dbReference type="PANTHER" id="PTHR33050:SF7">
    <property type="entry name" value="RIBONUCLEASE H"/>
    <property type="match status" value="1"/>
</dbReference>
<dbReference type="PANTHER" id="PTHR33050">
    <property type="entry name" value="REVERSE TRANSCRIPTASE DOMAIN-CONTAINING PROTEIN"/>
    <property type="match status" value="1"/>
</dbReference>
<dbReference type="InterPro" id="IPR052055">
    <property type="entry name" value="Hepadnavirus_pol/RT"/>
</dbReference>
<protein>
    <submittedName>
        <fullName evidence="1">Uncharacterized protein</fullName>
    </submittedName>
</protein>
<comment type="caution">
    <text evidence="1">The sequence shown here is derived from an EMBL/GenBank/DDBJ whole genome shotgun (WGS) entry which is preliminary data.</text>
</comment>
<gene>
    <name evidence="1" type="ORF">TRAPUB_6779</name>
</gene>
<evidence type="ECO:0000313" key="2">
    <source>
        <dbReference type="Proteomes" id="UP000184267"/>
    </source>
</evidence>
<accession>A0A1M2V4X8</accession>
<organism evidence="1 2">
    <name type="scientific">Trametes pubescens</name>
    <name type="common">White-rot fungus</name>
    <dbReference type="NCBI Taxonomy" id="154538"/>
    <lineage>
        <taxon>Eukaryota</taxon>
        <taxon>Fungi</taxon>
        <taxon>Dikarya</taxon>
        <taxon>Basidiomycota</taxon>
        <taxon>Agaricomycotina</taxon>
        <taxon>Agaricomycetes</taxon>
        <taxon>Polyporales</taxon>
        <taxon>Polyporaceae</taxon>
        <taxon>Trametes</taxon>
    </lineage>
</organism>
<dbReference type="OrthoDB" id="3248529at2759"/>
<keyword evidence="2" id="KW-1185">Reference proteome</keyword>
<reference evidence="1 2" key="1">
    <citation type="submission" date="2016-10" db="EMBL/GenBank/DDBJ databases">
        <title>Genome sequence of the basidiomycete white-rot fungus Trametes pubescens.</title>
        <authorList>
            <person name="Makela M.R."/>
            <person name="Granchi Z."/>
            <person name="Peng M."/>
            <person name="De Vries R.P."/>
            <person name="Grigoriev I."/>
            <person name="Riley R."/>
            <person name="Hilden K."/>
        </authorList>
    </citation>
    <scope>NUCLEOTIDE SEQUENCE [LARGE SCALE GENOMIC DNA]</scope>
    <source>
        <strain evidence="1 2">FBCC735</strain>
    </source>
</reference>
<dbReference type="AlphaFoldDB" id="A0A1M2V4X8"/>
<proteinExistence type="predicted"/>
<dbReference type="STRING" id="154538.A0A1M2V4X8"/>
<dbReference type="Proteomes" id="UP000184267">
    <property type="component" value="Unassembled WGS sequence"/>
</dbReference>
<dbReference type="EMBL" id="MNAD01001652">
    <property type="protein sequence ID" value="OJT02670.1"/>
    <property type="molecule type" value="Genomic_DNA"/>
</dbReference>